<dbReference type="STRING" id="236814.IX39_20045"/>
<dbReference type="AlphaFoldDB" id="A0A085YZF1"/>
<sequence length="122" mass="15211">MGKDYDLLCRFTNDHPRFFLLQDLRYPENTNTIASQINWLLMWKREIKDRIYFKIFFNDIQREFEEISRYHSPYIQKDNVYYKAVEDFKKKYTDYAPLGFLSKEDEDYIKDEINKKFLKYIE</sequence>
<proteinExistence type="predicted"/>
<dbReference type="Proteomes" id="UP000028713">
    <property type="component" value="Unassembled WGS sequence"/>
</dbReference>
<comment type="caution">
    <text evidence="1">The sequence shown here is derived from an EMBL/GenBank/DDBJ whole genome shotgun (WGS) entry which is preliminary data.</text>
</comment>
<dbReference type="EMBL" id="JPRP01000005">
    <property type="protein sequence ID" value="KFE97564.1"/>
    <property type="molecule type" value="Genomic_DNA"/>
</dbReference>
<keyword evidence="2" id="KW-1185">Reference proteome</keyword>
<reference evidence="1 2" key="1">
    <citation type="submission" date="2014-07" db="EMBL/GenBank/DDBJ databases">
        <title>Genome of Chryseobacterium formosense LMG 24722.</title>
        <authorList>
            <person name="Pipes S.E."/>
            <person name="Stropko S.J."/>
            <person name="Newman J.D."/>
        </authorList>
    </citation>
    <scope>NUCLEOTIDE SEQUENCE [LARGE SCALE GENOMIC DNA]</scope>
    <source>
        <strain evidence="1 2">LMG 24722</strain>
    </source>
</reference>
<accession>A0A085YZF1</accession>
<organism evidence="1 2">
    <name type="scientific">Chryseobacterium formosense</name>
    <dbReference type="NCBI Taxonomy" id="236814"/>
    <lineage>
        <taxon>Bacteria</taxon>
        <taxon>Pseudomonadati</taxon>
        <taxon>Bacteroidota</taxon>
        <taxon>Flavobacteriia</taxon>
        <taxon>Flavobacteriales</taxon>
        <taxon>Weeksellaceae</taxon>
        <taxon>Chryseobacterium group</taxon>
        <taxon>Chryseobacterium</taxon>
    </lineage>
</organism>
<gene>
    <name evidence="1" type="ORF">IX39_20045</name>
</gene>
<evidence type="ECO:0000313" key="2">
    <source>
        <dbReference type="Proteomes" id="UP000028713"/>
    </source>
</evidence>
<protein>
    <submittedName>
        <fullName evidence="1">Uncharacterized protein</fullName>
    </submittedName>
</protein>
<evidence type="ECO:0000313" key="1">
    <source>
        <dbReference type="EMBL" id="KFE97564.1"/>
    </source>
</evidence>
<name>A0A085YZF1_9FLAO</name>